<dbReference type="AlphaFoldDB" id="A0A4R4ADH1"/>
<dbReference type="RefSeq" id="WP_123142234.1">
    <property type="nucleotide sequence ID" value="NZ_NRRH01000017.1"/>
</dbReference>
<gene>
    <name evidence="2" type="ORF">EDC29_103329</name>
</gene>
<feature type="domain" description="DUF559" evidence="1">
    <location>
        <begin position="8"/>
        <end position="115"/>
    </location>
</feature>
<dbReference type="InterPro" id="IPR011335">
    <property type="entry name" value="Restrct_endonuc-II-like"/>
</dbReference>
<dbReference type="EMBL" id="SMDC01000003">
    <property type="protein sequence ID" value="TCW37131.1"/>
    <property type="molecule type" value="Genomic_DNA"/>
</dbReference>
<dbReference type="SUPFAM" id="SSF52980">
    <property type="entry name" value="Restriction endonuclease-like"/>
    <property type="match status" value="1"/>
</dbReference>
<dbReference type="InterPro" id="IPR007569">
    <property type="entry name" value="DUF559"/>
</dbReference>
<dbReference type="GO" id="GO:0004519">
    <property type="term" value="F:endonuclease activity"/>
    <property type="evidence" value="ECO:0007669"/>
    <property type="project" value="UniProtKB-KW"/>
</dbReference>
<reference evidence="2 3" key="1">
    <citation type="submission" date="2019-03" db="EMBL/GenBank/DDBJ databases">
        <title>Genomic Encyclopedia of Type Strains, Phase IV (KMG-IV): sequencing the most valuable type-strain genomes for metagenomic binning, comparative biology and taxonomic classification.</title>
        <authorList>
            <person name="Goeker M."/>
        </authorList>
    </citation>
    <scope>NUCLEOTIDE SEQUENCE [LARGE SCALE GENOMIC DNA]</scope>
    <source>
        <strain evidence="2 3">DSM 203</strain>
    </source>
</reference>
<protein>
    <submittedName>
        <fullName evidence="2">Very-short-patch-repair endonuclease</fullName>
    </submittedName>
</protein>
<name>A0A4R4ADH1_MARGR</name>
<evidence type="ECO:0000259" key="1">
    <source>
        <dbReference type="Pfam" id="PF04480"/>
    </source>
</evidence>
<dbReference type="PANTHER" id="PTHR38590">
    <property type="entry name" value="BLL0828 PROTEIN"/>
    <property type="match status" value="1"/>
</dbReference>
<keyword evidence="2" id="KW-0378">Hydrolase</keyword>
<comment type="caution">
    <text evidence="2">The sequence shown here is derived from an EMBL/GenBank/DDBJ whole genome shotgun (WGS) entry which is preliminary data.</text>
</comment>
<accession>A0A4R4ADH1</accession>
<dbReference type="Gene3D" id="3.40.960.10">
    <property type="entry name" value="VSR Endonuclease"/>
    <property type="match status" value="1"/>
</dbReference>
<dbReference type="InterPro" id="IPR047216">
    <property type="entry name" value="Endonuclease_DUF559_bact"/>
</dbReference>
<proteinExistence type="predicted"/>
<keyword evidence="2" id="KW-0255">Endonuclease</keyword>
<keyword evidence="2" id="KW-0540">Nuclease</keyword>
<sequence length="120" mass="13848">MQPYNKSLKPFSRHLRSNMTEAEQALWQRLRRKQVHGPRLYRQKPLLGFIVDFYCPKAALVIGIDGGQHRVPEHRAKDARRDQALADIGLTVLRFDSRQALNETDVVLETIHRAIDHGPT</sequence>
<dbReference type="Proteomes" id="UP000295247">
    <property type="component" value="Unassembled WGS sequence"/>
</dbReference>
<evidence type="ECO:0000313" key="3">
    <source>
        <dbReference type="Proteomes" id="UP000295247"/>
    </source>
</evidence>
<dbReference type="Pfam" id="PF04480">
    <property type="entry name" value="DUF559"/>
    <property type="match status" value="1"/>
</dbReference>
<dbReference type="CDD" id="cd01038">
    <property type="entry name" value="Endonuclease_DUF559"/>
    <property type="match status" value="1"/>
</dbReference>
<evidence type="ECO:0000313" key="2">
    <source>
        <dbReference type="EMBL" id="TCW37131.1"/>
    </source>
</evidence>
<dbReference type="PANTHER" id="PTHR38590:SF1">
    <property type="entry name" value="BLL0828 PROTEIN"/>
    <property type="match status" value="1"/>
</dbReference>
<organism evidence="2 3">
    <name type="scientific">Marichromatium gracile</name>
    <name type="common">Chromatium gracile</name>
    <dbReference type="NCBI Taxonomy" id="1048"/>
    <lineage>
        <taxon>Bacteria</taxon>
        <taxon>Pseudomonadati</taxon>
        <taxon>Pseudomonadota</taxon>
        <taxon>Gammaproteobacteria</taxon>
        <taxon>Chromatiales</taxon>
        <taxon>Chromatiaceae</taxon>
        <taxon>Marichromatium</taxon>
    </lineage>
</organism>